<gene>
    <name evidence="1" type="ORF">L9F63_019818</name>
</gene>
<reference evidence="1" key="1">
    <citation type="journal article" date="2023" name="IScience">
        <title>Live-bearing cockroach genome reveals convergent evolutionary mechanisms linked to viviparity in insects and beyond.</title>
        <authorList>
            <person name="Fouks B."/>
            <person name="Harrison M.C."/>
            <person name="Mikhailova A.A."/>
            <person name="Marchal E."/>
            <person name="English S."/>
            <person name="Carruthers M."/>
            <person name="Jennings E.C."/>
            <person name="Chiamaka E.L."/>
            <person name="Frigard R.A."/>
            <person name="Pippel M."/>
            <person name="Attardo G.M."/>
            <person name="Benoit J.B."/>
            <person name="Bornberg-Bauer E."/>
            <person name="Tobe S.S."/>
        </authorList>
    </citation>
    <scope>NUCLEOTIDE SEQUENCE</scope>
    <source>
        <strain evidence="1">Stay&amp;Tobe</strain>
    </source>
</reference>
<proteinExistence type="predicted"/>
<organism evidence="1 2">
    <name type="scientific">Diploptera punctata</name>
    <name type="common">Pacific beetle cockroach</name>
    <dbReference type="NCBI Taxonomy" id="6984"/>
    <lineage>
        <taxon>Eukaryota</taxon>
        <taxon>Metazoa</taxon>
        <taxon>Ecdysozoa</taxon>
        <taxon>Arthropoda</taxon>
        <taxon>Hexapoda</taxon>
        <taxon>Insecta</taxon>
        <taxon>Pterygota</taxon>
        <taxon>Neoptera</taxon>
        <taxon>Polyneoptera</taxon>
        <taxon>Dictyoptera</taxon>
        <taxon>Blattodea</taxon>
        <taxon>Blaberoidea</taxon>
        <taxon>Blaberidae</taxon>
        <taxon>Diplopterinae</taxon>
        <taxon>Diploptera</taxon>
    </lineage>
</organism>
<dbReference type="AlphaFoldDB" id="A0AAD8EDI5"/>
<accession>A0AAD8EDI5</accession>
<sequence length="55" mass="6331">VLLCALKTNAKKLFCNISLAIRELISREKWKMLKLIQMLSELLFKDSPIKSIVVV</sequence>
<evidence type="ECO:0000313" key="1">
    <source>
        <dbReference type="EMBL" id="KAJ9586540.1"/>
    </source>
</evidence>
<keyword evidence="2" id="KW-1185">Reference proteome</keyword>
<comment type="caution">
    <text evidence="1">The sequence shown here is derived from an EMBL/GenBank/DDBJ whole genome shotgun (WGS) entry which is preliminary data.</text>
</comment>
<reference evidence="1" key="2">
    <citation type="submission" date="2023-05" db="EMBL/GenBank/DDBJ databases">
        <authorList>
            <person name="Fouks B."/>
        </authorList>
    </citation>
    <scope>NUCLEOTIDE SEQUENCE</scope>
    <source>
        <strain evidence="1">Stay&amp;Tobe</strain>
        <tissue evidence="1">Testes</tissue>
    </source>
</reference>
<protein>
    <submittedName>
        <fullName evidence="1">Uncharacterized protein</fullName>
    </submittedName>
</protein>
<dbReference type="Proteomes" id="UP001233999">
    <property type="component" value="Unassembled WGS sequence"/>
</dbReference>
<feature type="non-terminal residue" evidence="1">
    <location>
        <position position="55"/>
    </location>
</feature>
<feature type="non-terminal residue" evidence="1">
    <location>
        <position position="1"/>
    </location>
</feature>
<evidence type="ECO:0000313" key="2">
    <source>
        <dbReference type="Proteomes" id="UP001233999"/>
    </source>
</evidence>
<dbReference type="EMBL" id="JASPKZ010007148">
    <property type="protein sequence ID" value="KAJ9586540.1"/>
    <property type="molecule type" value="Genomic_DNA"/>
</dbReference>
<name>A0AAD8EDI5_DIPPU</name>